<proteinExistence type="predicted"/>
<evidence type="ECO:0000313" key="3">
    <source>
        <dbReference type="Proteomes" id="UP000198287"/>
    </source>
</evidence>
<protein>
    <submittedName>
        <fullName evidence="2">Uncharacterized protein</fullName>
    </submittedName>
</protein>
<dbReference type="EMBL" id="LNIX01000011">
    <property type="protein sequence ID" value="OXA48455.1"/>
    <property type="molecule type" value="Genomic_DNA"/>
</dbReference>
<evidence type="ECO:0000313" key="2">
    <source>
        <dbReference type="EMBL" id="OXA48455.1"/>
    </source>
</evidence>
<keyword evidence="3" id="KW-1185">Reference proteome</keyword>
<gene>
    <name evidence="2" type="ORF">Fcan01_16268</name>
</gene>
<accession>A0A226DSI3</accession>
<sequence>MAMRYQTLDLGIGGDGVPRYLKTLMFYWKLVERLHWMVAYFAQSAKLFRDYRHVAQIWISSIPGLDFANMSNIMAHETSVILLLNNESARFLEIMSTCETGYMDTRQNVADLLPYLNDNAFNKKFVAVDDGFFMQNEGWSGDPVMDAFAYKRLKFVISSGIYAYWNAWYRRIKPFKLFHHYDKWTHPTIEAFTKLDFNSKVATGFYVYGICLLFCLLVLCLELVVKFGSVHGNFRKLITGMRKTIDVQCKSDNCANMYYR</sequence>
<dbReference type="Proteomes" id="UP000198287">
    <property type="component" value="Unassembled WGS sequence"/>
</dbReference>
<organism evidence="2 3">
    <name type="scientific">Folsomia candida</name>
    <name type="common">Springtail</name>
    <dbReference type="NCBI Taxonomy" id="158441"/>
    <lineage>
        <taxon>Eukaryota</taxon>
        <taxon>Metazoa</taxon>
        <taxon>Ecdysozoa</taxon>
        <taxon>Arthropoda</taxon>
        <taxon>Hexapoda</taxon>
        <taxon>Collembola</taxon>
        <taxon>Entomobryomorpha</taxon>
        <taxon>Isotomoidea</taxon>
        <taxon>Isotomidae</taxon>
        <taxon>Proisotominae</taxon>
        <taxon>Folsomia</taxon>
    </lineage>
</organism>
<evidence type="ECO:0000256" key="1">
    <source>
        <dbReference type="SAM" id="Phobius"/>
    </source>
</evidence>
<keyword evidence="1" id="KW-0812">Transmembrane</keyword>
<comment type="caution">
    <text evidence="2">The sequence shown here is derived from an EMBL/GenBank/DDBJ whole genome shotgun (WGS) entry which is preliminary data.</text>
</comment>
<dbReference type="AlphaFoldDB" id="A0A226DSI3"/>
<keyword evidence="1" id="KW-0472">Membrane</keyword>
<reference evidence="2 3" key="1">
    <citation type="submission" date="2015-12" db="EMBL/GenBank/DDBJ databases">
        <title>The genome of Folsomia candida.</title>
        <authorList>
            <person name="Faddeeva A."/>
            <person name="Derks M.F."/>
            <person name="Anvar Y."/>
            <person name="Smit S."/>
            <person name="Van Straalen N."/>
            <person name="Roelofs D."/>
        </authorList>
    </citation>
    <scope>NUCLEOTIDE SEQUENCE [LARGE SCALE GENOMIC DNA]</scope>
    <source>
        <strain evidence="2 3">VU population</strain>
        <tissue evidence="2">Whole body</tissue>
    </source>
</reference>
<name>A0A226DSI3_FOLCA</name>
<keyword evidence="1" id="KW-1133">Transmembrane helix</keyword>
<feature type="transmembrane region" description="Helical" evidence="1">
    <location>
        <begin position="205"/>
        <end position="225"/>
    </location>
</feature>